<keyword evidence="2" id="KW-0436">Ligase</keyword>
<dbReference type="GO" id="GO:0006099">
    <property type="term" value="P:tricarboxylic acid cycle"/>
    <property type="evidence" value="ECO:0007669"/>
    <property type="project" value="UniProtKB-KW"/>
</dbReference>
<dbReference type="SUPFAM" id="SSF55729">
    <property type="entry name" value="Acyl-CoA N-acyltransferases (Nat)"/>
    <property type="match status" value="1"/>
</dbReference>
<dbReference type="PROSITE" id="PS51186">
    <property type="entry name" value="GNAT"/>
    <property type="match status" value="1"/>
</dbReference>
<dbReference type="Gene3D" id="3.40.50.261">
    <property type="entry name" value="Succinyl-CoA synthetase domains"/>
    <property type="match status" value="2"/>
</dbReference>
<feature type="domain" description="N-acetyltransferase" evidence="5">
    <location>
        <begin position="739"/>
        <end position="896"/>
    </location>
</feature>
<dbReference type="InterPro" id="IPR003781">
    <property type="entry name" value="CoA-bd"/>
</dbReference>
<reference evidence="6" key="1">
    <citation type="submission" date="2019-06" db="EMBL/GenBank/DDBJ databases">
        <authorList>
            <person name="Le Quere A."/>
            <person name="Colella S."/>
        </authorList>
    </citation>
    <scope>NUCLEOTIDE SEQUENCE</scope>
    <source>
        <strain evidence="6">EmedicaeMD41</strain>
    </source>
</reference>
<dbReference type="InterPro" id="IPR036291">
    <property type="entry name" value="NAD(P)-bd_dom_sf"/>
</dbReference>
<organism evidence="6">
    <name type="scientific">Sinorhizobium medicae</name>
    <dbReference type="NCBI Taxonomy" id="110321"/>
    <lineage>
        <taxon>Bacteria</taxon>
        <taxon>Pseudomonadati</taxon>
        <taxon>Pseudomonadota</taxon>
        <taxon>Alphaproteobacteria</taxon>
        <taxon>Hyphomicrobiales</taxon>
        <taxon>Rhizobiaceae</taxon>
        <taxon>Sinorhizobium/Ensifer group</taxon>
        <taxon>Sinorhizobium</taxon>
    </lineage>
</organism>
<dbReference type="SMART" id="SM00881">
    <property type="entry name" value="CoA_binding"/>
    <property type="match status" value="1"/>
</dbReference>
<sequence>MSIRNLHYAVDPKSVVIVGASNRAGSLGRVIIENMLAVGFEGEIWPVNPKHDQVAGLRCYHRVADIPSVPDLAVIATPPKTVPALIHELGVKGTRAAVVITAGLSADQGLRQAMLDAAKPFLLRIIGPNTVGLIVPSAKLNASFAHLQPQPGGIALLSQSGAIATSLIDWAADNDVGFSKIVSLGDMADADAGDFLDLLAGDPETHAIVMYLEAISHPRKFLSAARAAARVKPVVAIKAGRHAEAAKAAATHTGALSGADRVVDAALRRAGILRIEGLGELFDATETIARFPPLERSRVAIVTNGGGAGVLAVDRLIDFGCALADLSPQTVGTLDRILPANWSRANPVDIIGDAPPYRYMTAVETIARDVGVDILIVMNCPTGLASPVDAAHAIASLAQSGTISGKPVLTCWLGGRTAREGRTVLQQAGLASYDTPSDVALAASYLAKWSKAQQTLVRVPVARDEVHCNRDLARSVLQRVAAEGRRMLNEPEAKAVLAAYGIPVPQTMIATSAKEAEAIAGLLLAGGAPKLVVKLISKSITHKSDVGGVVLDILSPVAAREAAEAIAARLKAHDPIAVVDGFAVQPMIERKHAWELLLGITRDPIFGPVVLFGSGGVSVEVVADTAVALPPLDAVLAGDLIDETRVGKLLAGFRNEPAADRAAICQALSALSQLIVDFPCVLSMDINPLIASAEGVMALDARIEIDPQAVARPGPNRDLAIRPYPGEWQKQVTLAERFYHLRPIRPADAALYPDFLSKTSPADIRFRFLSSQKHFQDHMLVRLTQIDYEREMAFVALDSESGELVGISRLYADPDHESAEYGLLIRTDLQGHGLGWALLAYLRDYAAADGLKRIEGLILSDNAKMLKICREFGFSISTHPADATLRIATLVLQPQTGDS</sequence>
<dbReference type="GO" id="GO:0005524">
    <property type="term" value="F:ATP binding"/>
    <property type="evidence" value="ECO:0007669"/>
    <property type="project" value="UniProtKB-KW"/>
</dbReference>
<evidence type="ECO:0000259" key="5">
    <source>
        <dbReference type="PROSITE" id="PS51186"/>
    </source>
</evidence>
<dbReference type="Pfam" id="PF13380">
    <property type="entry name" value="CoA_binding_2"/>
    <property type="match status" value="1"/>
</dbReference>
<dbReference type="SUPFAM" id="SSF51735">
    <property type="entry name" value="NAD(P)-binding Rossmann-fold domains"/>
    <property type="match status" value="1"/>
</dbReference>
<name>A0A508WR88_9HYPH</name>
<evidence type="ECO:0000256" key="1">
    <source>
        <dbReference type="ARBA" id="ARBA00022532"/>
    </source>
</evidence>
<dbReference type="GO" id="GO:0016747">
    <property type="term" value="F:acyltransferase activity, transferring groups other than amino-acyl groups"/>
    <property type="evidence" value="ECO:0007669"/>
    <property type="project" value="InterPro"/>
</dbReference>
<dbReference type="EMBL" id="CABFNB010000037">
    <property type="protein sequence ID" value="VTZ60025.1"/>
    <property type="molecule type" value="Genomic_DNA"/>
</dbReference>
<dbReference type="Proteomes" id="UP000507954">
    <property type="component" value="Unassembled WGS sequence"/>
</dbReference>
<dbReference type="AlphaFoldDB" id="A0A508WR88"/>
<dbReference type="Pfam" id="PF13549">
    <property type="entry name" value="ATP-grasp_5"/>
    <property type="match status" value="1"/>
</dbReference>
<evidence type="ECO:0000256" key="2">
    <source>
        <dbReference type="ARBA" id="ARBA00022598"/>
    </source>
</evidence>
<dbReference type="InterPro" id="IPR016181">
    <property type="entry name" value="Acyl_CoA_acyltransferase"/>
</dbReference>
<dbReference type="InterPro" id="IPR000182">
    <property type="entry name" value="GNAT_dom"/>
</dbReference>
<keyword evidence="3" id="KW-0547">Nucleotide-binding</keyword>
<accession>A0A508WR88</accession>
<proteinExistence type="predicted"/>
<dbReference type="CDD" id="cd04301">
    <property type="entry name" value="NAT_SF"/>
    <property type="match status" value="1"/>
</dbReference>
<dbReference type="InterPro" id="IPR043938">
    <property type="entry name" value="Ligase_CoA_dom"/>
</dbReference>
<dbReference type="GO" id="GO:0043758">
    <property type="term" value="F:acetate-CoA ligase (ADP-forming) activity"/>
    <property type="evidence" value="ECO:0007669"/>
    <property type="project" value="InterPro"/>
</dbReference>
<dbReference type="Gene3D" id="3.40.630.30">
    <property type="match status" value="1"/>
</dbReference>
<dbReference type="Gene3D" id="3.40.50.720">
    <property type="entry name" value="NAD(P)-binding Rossmann-like Domain"/>
    <property type="match status" value="1"/>
</dbReference>
<dbReference type="RefSeq" id="WP_180161593.1">
    <property type="nucleotide sequence ID" value="NZ_CABFNB010000037.1"/>
</dbReference>
<dbReference type="Gene3D" id="3.30.470.20">
    <property type="entry name" value="ATP-grasp fold, B domain"/>
    <property type="match status" value="1"/>
</dbReference>
<gene>
    <name evidence="6" type="ORF">EMEDMD4_1310019</name>
</gene>
<keyword evidence="4" id="KW-0067">ATP-binding</keyword>
<dbReference type="Gene3D" id="3.30.1490.20">
    <property type="entry name" value="ATP-grasp fold, A domain"/>
    <property type="match status" value="1"/>
</dbReference>
<dbReference type="PANTHER" id="PTHR43334">
    <property type="entry name" value="ACETATE--COA LIGASE [ADP-FORMING]"/>
    <property type="match status" value="1"/>
</dbReference>
<dbReference type="SUPFAM" id="SSF56059">
    <property type="entry name" value="Glutathione synthetase ATP-binding domain-like"/>
    <property type="match status" value="1"/>
</dbReference>
<dbReference type="SUPFAM" id="SSF52210">
    <property type="entry name" value="Succinyl-CoA synthetase domains"/>
    <property type="match status" value="2"/>
</dbReference>
<dbReference type="InterPro" id="IPR051538">
    <property type="entry name" value="Acyl-CoA_Synth/Transferase"/>
</dbReference>
<evidence type="ECO:0000256" key="4">
    <source>
        <dbReference type="ARBA" id="ARBA00022840"/>
    </source>
</evidence>
<dbReference type="Pfam" id="PF00583">
    <property type="entry name" value="Acetyltransf_1"/>
    <property type="match status" value="1"/>
</dbReference>
<dbReference type="InterPro" id="IPR032875">
    <property type="entry name" value="Succ_CoA_lig_flav_dom"/>
</dbReference>
<dbReference type="Pfam" id="PF19045">
    <property type="entry name" value="Ligase_CoA_2"/>
    <property type="match status" value="1"/>
</dbReference>
<protein>
    <submittedName>
        <fullName evidence="6">Putative Acetyl-CoA synthetase (ADP-forming) alpha and beta chains</fullName>
    </submittedName>
</protein>
<dbReference type="PANTHER" id="PTHR43334:SF1">
    <property type="entry name" value="3-HYDROXYPROPIONATE--COA LIGASE [ADP-FORMING]"/>
    <property type="match status" value="1"/>
</dbReference>
<dbReference type="Pfam" id="PF13607">
    <property type="entry name" value="Succ_CoA_lig"/>
    <property type="match status" value="1"/>
</dbReference>
<evidence type="ECO:0000256" key="3">
    <source>
        <dbReference type="ARBA" id="ARBA00022741"/>
    </source>
</evidence>
<keyword evidence="1" id="KW-0816">Tricarboxylic acid cycle</keyword>
<dbReference type="InterPro" id="IPR013815">
    <property type="entry name" value="ATP_grasp_subdomain_1"/>
</dbReference>
<evidence type="ECO:0000313" key="6">
    <source>
        <dbReference type="EMBL" id="VTZ60025.1"/>
    </source>
</evidence>
<dbReference type="InterPro" id="IPR016102">
    <property type="entry name" value="Succinyl-CoA_synth-like"/>
</dbReference>